<protein>
    <submittedName>
        <fullName evidence="7">D-2-hydroxyacid dehydrogenase</fullName>
    </submittedName>
</protein>
<dbReference type="Pfam" id="PF00389">
    <property type="entry name" value="2-Hacid_dh"/>
    <property type="match status" value="1"/>
</dbReference>
<reference evidence="8" key="1">
    <citation type="journal article" date="2019" name="Int. J. Syst. Evol. Microbiol.">
        <title>The Global Catalogue of Microorganisms (GCM) 10K type strain sequencing project: providing services to taxonomists for standard genome sequencing and annotation.</title>
        <authorList>
            <consortium name="The Broad Institute Genomics Platform"/>
            <consortium name="The Broad Institute Genome Sequencing Center for Infectious Disease"/>
            <person name="Wu L."/>
            <person name="Ma J."/>
        </authorList>
    </citation>
    <scope>NUCLEOTIDE SEQUENCE [LARGE SCALE GENOMIC DNA]</scope>
    <source>
        <strain evidence="8">CGMCC 1.12286</strain>
    </source>
</reference>
<comment type="similarity">
    <text evidence="1 4">Belongs to the D-isomer specific 2-hydroxyacid dehydrogenase family.</text>
</comment>
<dbReference type="PANTHER" id="PTHR43333">
    <property type="entry name" value="2-HACID_DH_C DOMAIN-CONTAINING PROTEIN"/>
    <property type="match status" value="1"/>
</dbReference>
<organism evidence="7 8">
    <name type="scientific">Alicyclobacillus fodiniaquatilis</name>
    <dbReference type="NCBI Taxonomy" id="1661150"/>
    <lineage>
        <taxon>Bacteria</taxon>
        <taxon>Bacillati</taxon>
        <taxon>Bacillota</taxon>
        <taxon>Bacilli</taxon>
        <taxon>Bacillales</taxon>
        <taxon>Alicyclobacillaceae</taxon>
        <taxon>Alicyclobacillus</taxon>
    </lineage>
</organism>
<dbReference type="SUPFAM" id="SSF52283">
    <property type="entry name" value="Formate/glycerate dehydrogenase catalytic domain-like"/>
    <property type="match status" value="1"/>
</dbReference>
<dbReference type="SUPFAM" id="SSF51735">
    <property type="entry name" value="NAD(P)-binding Rossmann-fold domains"/>
    <property type="match status" value="1"/>
</dbReference>
<evidence type="ECO:0000256" key="2">
    <source>
        <dbReference type="ARBA" id="ARBA00023002"/>
    </source>
</evidence>
<comment type="caution">
    <text evidence="7">The sequence shown here is derived from an EMBL/GenBank/DDBJ whole genome shotgun (WGS) entry which is preliminary data.</text>
</comment>
<dbReference type="PANTHER" id="PTHR43333:SF1">
    <property type="entry name" value="D-ISOMER SPECIFIC 2-HYDROXYACID DEHYDROGENASE NAD-BINDING DOMAIN-CONTAINING PROTEIN"/>
    <property type="match status" value="1"/>
</dbReference>
<evidence type="ECO:0000313" key="8">
    <source>
        <dbReference type="Proteomes" id="UP001597079"/>
    </source>
</evidence>
<dbReference type="Pfam" id="PF02826">
    <property type="entry name" value="2-Hacid_dh_C"/>
    <property type="match status" value="1"/>
</dbReference>
<dbReference type="EMBL" id="JBHUCX010000029">
    <property type="protein sequence ID" value="MFD1675519.1"/>
    <property type="molecule type" value="Genomic_DNA"/>
</dbReference>
<gene>
    <name evidence="7" type="ORF">ACFSB2_12525</name>
</gene>
<dbReference type="InterPro" id="IPR006139">
    <property type="entry name" value="D-isomer_2_OHA_DH_cat_dom"/>
</dbReference>
<evidence type="ECO:0000256" key="1">
    <source>
        <dbReference type="ARBA" id="ARBA00005854"/>
    </source>
</evidence>
<evidence type="ECO:0000259" key="5">
    <source>
        <dbReference type="Pfam" id="PF00389"/>
    </source>
</evidence>
<keyword evidence="3" id="KW-0520">NAD</keyword>
<dbReference type="Gene3D" id="3.40.50.720">
    <property type="entry name" value="NAD(P)-binding Rossmann-like Domain"/>
    <property type="match status" value="2"/>
</dbReference>
<dbReference type="InterPro" id="IPR036291">
    <property type="entry name" value="NAD(P)-bd_dom_sf"/>
</dbReference>
<dbReference type="RefSeq" id="WP_377943399.1">
    <property type="nucleotide sequence ID" value="NZ_JBHUCX010000029.1"/>
</dbReference>
<dbReference type="Proteomes" id="UP001597079">
    <property type="component" value="Unassembled WGS sequence"/>
</dbReference>
<evidence type="ECO:0000313" key="7">
    <source>
        <dbReference type="EMBL" id="MFD1675519.1"/>
    </source>
</evidence>
<feature type="domain" description="D-isomer specific 2-hydroxyacid dehydrogenase NAD-binding" evidence="6">
    <location>
        <begin position="106"/>
        <end position="279"/>
    </location>
</feature>
<name>A0ABW4JIA6_9BACL</name>
<proteinExistence type="inferred from homology"/>
<dbReference type="InterPro" id="IPR006140">
    <property type="entry name" value="D-isomer_DH_NAD-bd"/>
</dbReference>
<sequence length="318" mass="35396">MRKMVFVTKLAATHLAKIQSAAPDWKIIQGRDPEIWLPHLHDAEIIGGWHRHIISTCLEDPTAKLRWIHNWGAGVNQLPFEKLQQRNIMVTNSSGVHAYPISETILAMMLTLTRRIHLYVRNQMVKKWDHANLSLEMHGKTVGILGVGAIGSETAKLCKAFGMRVLGLRRSGTSAANVDEMYDVNGLTALLANSDYVVNTLPLTEESYHLIGKSEFETMKPSAFYINIGRGNTTDEPALVEALQTGQIAGAGLDVFAQEPLAADSPLWEMENVVMTPHSSGSTAHYDERVIEIFLPNLETYLSGQEPTINRVNLELQY</sequence>
<keyword evidence="2 4" id="KW-0560">Oxidoreductase</keyword>
<dbReference type="CDD" id="cd05300">
    <property type="entry name" value="2-Hacid_dh_1"/>
    <property type="match status" value="1"/>
</dbReference>
<evidence type="ECO:0000256" key="3">
    <source>
        <dbReference type="ARBA" id="ARBA00023027"/>
    </source>
</evidence>
<accession>A0ABW4JIA6</accession>
<keyword evidence="8" id="KW-1185">Reference proteome</keyword>
<feature type="domain" description="D-isomer specific 2-hydroxyacid dehydrogenase catalytic" evidence="5">
    <location>
        <begin position="11"/>
        <end position="313"/>
    </location>
</feature>
<evidence type="ECO:0000259" key="6">
    <source>
        <dbReference type="Pfam" id="PF02826"/>
    </source>
</evidence>
<evidence type="ECO:0000256" key="4">
    <source>
        <dbReference type="RuleBase" id="RU003719"/>
    </source>
</evidence>